<reference evidence="3 4" key="1">
    <citation type="submission" date="2020-05" db="EMBL/GenBank/DDBJ databases">
        <title>Distinct polysaccharide utilization as determinants for interspecies competition between intestinal Prevotella spp.</title>
        <authorList>
            <person name="Galvez E.J.C."/>
            <person name="Iljazovic A."/>
            <person name="Strowig T."/>
        </authorList>
    </citation>
    <scope>NUCLEOTIDE SEQUENCE [LARGE SCALE GENOMIC DNA]</scope>
    <source>
        <strain evidence="3 4">PROD</strain>
    </source>
</reference>
<protein>
    <recommendedName>
        <fullName evidence="5">Fimbrial subunit protein C-terminal domain-containing protein</fullName>
    </recommendedName>
</protein>
<evidence type="ECO:0000256" key="1">
    <source>
        <dbReference type="SAM" id="MobiDB-lite"/>
    </source>
</evidence>
<dbReference type="PROSITE" id="PS51257">
    <property type="entry name" value="PROKAR_LIPOPROTEIN"/>
    <property type="match status" value="1"/>
</dbReference>
<comment type="caution">
    <text evidence="3">The sequence shown here is derived from an EMBL/GenBank/DDBJ whole genome shotgun (WGS) entry which is preliminary data.</text>
</comment>
<feature type="compositionally biased region" description="Basic and acidic residues" evidence="1">
    <location>
        <begin position="484"/>
        <end position="498"/>
    </location>
</feature>
<accession>A0ABX2AZ23</accession>
<name>A0ABX2AZ23_9BACT</name>
<evidence type="ECO:0000313" key="4">
    <source>
        <dbReference type="Proteomes" id="UP001193734"/>
    </source>
</evidence>
<keyword evidence="2" id="KW-0732">Signal</keyword>
<dbReference type="EMBL" id="JABKKE010000030">
    <property type="protein sequence ID" value="NPE15188.1"/>
    <property type="molecule type" value="Genomic_DNA"/>
</dbReference>
<dbReference type="GeneID" id="82158653"/>
<evidence type="ECO:0008006" key="5">
    <source>
        <dbReference type="Google" id="ProtNLM"/>
    </source>
</evidence>
<proteinExistence type="predicted"/>
<evidence type="ECO:0000313" key="3">
    <source>
        <dbReference type="EMBL" id="NPE15188.1"/>
    </source>
</evidence>
<gene>
    <name evidence="3" type="ORF">HPS55_12825</name>
</gene>
<feature type="signal peptide" evidence="2">
    <location>
        <begin position="1"/>
        <end position="24"/>
    </location>
</feature>
<dbReference type="RefSeq" id="WP_172177709.1">
    <property type="nucleotide sequence ID" value="NZ_CASGIA010000037.1"/>
</dbReference>
<keyword evidence="4" id="KW-1185">Reference proteome</keyword>
<feature type="region of interest" description="Disordered" evidence="1">
    <location>
        <begin position="484"/>
        <end position="512"/>
    </location>
</feature>
<evidence type="ECO:0000256" key="2">
    <source>
        <dbReference type="SAM" id="SignalP"/>
    </source>
</evidence>
<feature type="chain" id="PRO_5045854265" description="Fimbrial subunit protein C-terminal domain-containing protein" evidence="2">
    <location>
        <begin position="25"/>
        <end position="512"/>
    </location>
</feature>
<sequence>MMKNRLRIATSIALVALAALSSCSDSYPGLTYDYNGDKITNNETYDKTPVMVFVNKQNFFSVSATRGGDTEPGKGTGPFDEESILTEKYTKARFYIYAFRKEKYANDKDNDLTTEPDLTYTRLSEDRPQDEFALNCLVDGPDFNYGMPARLTSDMAGSFDLLYKKDDQDKGSTIGSGNFIDEETKETQTLYYSSKYQNVGYNFFAYYIDSLNLEKHSVDIHNVSRTPESVAYDITIDGTQDIMCGSAPDLRADMFGVGEDKRYDINITKEERDVIINQGGGGYSTFAAHRGVYPIVDMKHQLAQLNFVAYPGDERCKDIVITGIEVVAPTRGTLTVAARDKKNIGFKPDMGAEGSFYLKEKSVDGNKCEALAPVPMKWPYDENNNKAPEIYSEREATEIGGSIMLPSQGSYYIRLHFKQMKKDAAGNDTEPQKLVATYTIEAPTADESGEKVFKKGYKYNIYIVVYGLQPIKMSASIEGWHEEKDPIIVDPDDPKYDNNPDDPNDEDNLRAE</sequence>
<dbReference type="Proteomes" id="UP001193734">
    <property type="component" value="Unassembled WGS sequence"/>
</dbReference>
<organism evidence="3 4">
    <name type="scientific">Xylanibacter rodentium</name>
    <dbReference type="NCBI Taxonomy" id="2736289"/>
    <lineage>
        <taxon>Bacteria</taxon>
        <taxon>Pseudomonadati</taxon>
        <taxon>Bacteroidota</taxon>
        <taxon>Bacteroidia</taxon>
        <taxon>Bacteroidales</taxon>
        <taxon>Prevotellaceae</taxon>
        <taxon>Xylanibacter</taxon>
    </lineage>
</organism>